<evidence type="ECO:0000313" key="2">
    <source>
        <dbReference type="Proteomes" id="UP001416393"/>
    </source>
</evidence>
<proteinExistence type="predicted"/>
<sequence>MTKIVIVSILSFFSLEIFGQDLFLKDVSQTQETSKKIVYLFMDNNISKAFDELTPYWPMPQNELESIEEKTIKYLNLINQRFGKSIGTLKVRNETISDIAIRETYIIRYANSAIRLIFTYYKNDNGWIVNAFKWDDSFEDEFN</sequence>
<reference evidence="1 2" key="1">
    <citation type="submission" date="2024-01" db="EMBL/GenBank/DDBJ databases">
        <title>Mariniflexile litorale sp. nov., isolated from the shallow sediments of the Sea of Japan.</title>
        <authorList>
            <person name="Romanenko L."/>
            <person name="Bystritskaya E."/>
            <person name="Isaeva M."/>
        </authorList>
    </citation>
    <scope>NUCLEOTIDE SEQUENCE [LARGE SCALE GENOMIC DNA]</scope>
    <source>
        <strain evidence="1 2">KCTC 32427</strain>
    </source>
</reference>
<dbReference type="EMBL" id="JAZHYP010000006">
    <property type="protein sequence ID" value="MEN3324526.1"/>
    <property type="molecule type" value="Genomic_DNA"/>
</dbReference>
<accession>A0ABV0AF02</accession>
<evidence type="ECO:0000313" key="1">
    <source>
        <dbReference type="EMBL" id="MEN3324526.1"/>
    </source>
</evidence>
<dbReference type="Proteomes" id="UP001416393">
    <property type="component" value="Unassembled WGS sequence"/>
</dbReference>
<organism evidence="1 2">
    <name type="scientific">Mariniflexile soesokkakense</name>
    <dbReference type="NCBI Taxonomy" id="1343160"/>
    <lineage>
        <taxon>Bacteria</taxon>
        <taxon>Pseudomonadati</taxon>
        <taxon>Bacteroidota</taxon>
        <taxon>Flavobacteriia</taxon>
        <taxon>Flavobacteriales</taxon>
        <taxon>Flavobacteriaceae</taxon>
        <taxon>Mariniflexile</taxon>
    </lineage>
</organism>
<gene>
    <name evidence="1" type="ORF">VP395_12365</name>
</gene>
<name>A0ABV0AF02_9FLAO</name>
<dbReference type="RefSeq" id="WP_346242328.1">
    <property type="nucleotide sequence ID" value="NZ_JAZHYP010000006.1"/>
</dbReference>
<keyword evidence="2" id="KW-1185">Reference proteome</keyword>
<evidence type="ECO:0008006" key="3">
    <source>
        <dbReference type="Google" id="ProtNLM"/>
    </source>
</evidence>
<comment type="caution">
    <text evidence="1">The sequence shown here is derived from an EMBL/GenBank/DDBJ whole genome shotgun (WGS) entry which is preliminary data.</text>
</comment>
<protein>
    <recommendedName>
        <fullName evidence="3">Lumazine-binding protein</fullName>
    </recommendedName>
</protein>